<feature type="domain" description="G-protein coupled receptors family 2 profile 2" evidence="9">
    <location>
        <begin position="1"/>
        <end position="159"/>
    </location>
</feature>
<dbReference type="InterPro" id="IPR015526">
    <property type="entry name" value="Frizzled/SFRP"/>
</dbReference>
<comment type="caution">
    <text evidence="10">The sequence shown here is derived from an EMBL/GenBank/DDBJ whole genome shotgun (WGS) entry which is preliminary data.</text>
</comment>
<evidence type="ECO:0000256" key="5">
    <source>
        <dbReference type="ARBA" id="ARBA00022989"/>
    </source>
</evidence>
<dbReference type="Gene3D" id="1.20.1070.10">
    <property type="entry name" value="Rhodopsin 7-helix transmembrane proteins"/>
    <property type="match status" value="1"/>
</dbReference>
<accession>A0A448XNM0</accession>
<evidence type="ECO:0000256" key="8">
    <source>
        <dbReference type="SAM" id="Phobius"/>
    </source>
</evidence>
<dbReference type="GO" id="GO:0035567">
    <property type="term" value="P:non-canonical Wnt signaling pathway"/>
    <property type="evidence" value="ECO:0007669"/>
    <property type="project" value="TreeGrafter"/>
</dbReference>
<name>A0A448XNM0_9PLAT</name>
<dbReference type="PRINTS" id="PR00489">
    <property type="entry name" value="FRIZZLED"/>
</dbReference>
<keyword evidence="6 8" id="KW-0472">Membrane</keyword>
<organism evidence="10 11">
    <name type="scientific">Protopolystoma xenopodis</name>
    <dbReference type="NCBI Taxonomy" id="117903"/>
    <lineage>
        <taxon>Eukaryota</taxon>
        <taxon>Metazoa</taxon>
        <taxon>Spiralia</taxon>
        <taxon>Lophotrochozoa</taxon>
        <taxon>Platyhelminthes</taxon>
        <taxon>Monogenea</taxon>
        <taxon>Polyopisthocotylea</taxon>
        <taxon>Polystomatidea</taxon>
        <taxon>Polystomatidae</taxon>
        <taxon>Protopolystoma</taxon>
    </lineage>
</organism>
<comment type="similarity">
    <text evidence="2">Belongs to the G-protein coupled receptor Fz/Smo family.</text>
</comment>
<feature type="transmembrane region" description="Helical" evidence="8">
    <location>
        <begin position="51"/>
        <end position="71"/>
    </location>
</feature>
<evidence type="ECO:0000256" key="7">
    <source>
        <dbReference type="ARBA" id="ARBA00023170"/>
    </source>
</evidence>
<evidence type="ECO:0000256" key="6">
    <source>
        <dbReference type="ARBA" id="ARBA00023136"/>
    </source>
</evidence>
<evidence type="ECO:0000256" key="4">
    <source>
        <dbReference type="ARBA" id="ARBA00022692"/>
    </source>
</evidence>
<evidence type="ECO:0000256" key="1">
    <source>
        <dbReference type="ARBA" id="ARBA00004141"/>
    </source>
</evidence>
<dbReference type="InterPro" id="IPR000539">
    <property type="entry name" value="Frizzled/Smoothened_7TM"/>
</dbReference>
<keyword evidence="7" id="KW-0675">Receptor</keyword>
<keyword evidence="4 8" id="KW-0812">Transmembrane</keyword>
<dbReference type="GO" id="GO:0017147">
    <property type="term" value="F:Wnt-protein binding"/>
    <property type="evidence" value="ECO:0007669"/>
    <property type="project" value="TreeGrafter"/>
</dbReference>
<evidence type="ECO:0000313" key="11">
    <source>
        <dbReference type="Proteomes" id="UP000784294"/>
    </source>
</evidence>
<evidence type="ECO:0000259" key="9">
    <source>
        <dbReference type="PROSITE" id="PS50261"/>
    </source>
</evidence>
<gene>
    <name evidence="10" type="ORF">PXEA_LOCUS34541</name>
</gene>
<dbReference type="InterPro" id="IPR017981">
    <property type="entry name" value="GPCR_2-like_7TM"/>
</dbReference>
<reference evidence="10" key="1">
    <citation type="submission" date="2018-11" db="EMBL/GenBank/DDBJ databases">
        <authorList>
            <consortium name="Pathogen Informatics"/>
        </authorList>
    </citation>
    <scope>NUCLEOTIDE SEQUENCE</scope>
</reference>
<dbReference type="Pfam" id="PF01534">
    <property type="entry name" value="Frizzled"/>
    <property type="match status" value="1"/>
</dbReference>
<dbReference type="EMBL" id="CAAALY010267848">
    <property type="protein sequence ID" value="VEL41101.1"/>
    <property type="molecule type" value="Genomic_DNA"/>
</dbReference>
<keyword evidence="3" id="KW-0217">Developmental protein</keyword>
<evidence type="ECO:0000256" key="3">
    <source>
        <dbReference type="ARBA" id="ARBA00022473"/>
    </source>
</evidence>
<dbReference type="GO" id="GO:0060070">
    <property type="term" value="P:canonical Wnt signaling pathway"/>
    <property type="evidence" value="ECO:0007669"/>
    <property type="project" value="TreeGrafter"/>
</dbReference>
<dbReference type="PANTHER" id="PTHR11309">
    <property type="entry name" value="FRIZZLED"/>
    <property type="match status" value="1"/>
</dbReference>
<dbReference type="SMART" id="SM01330">
    <property type="entry name" value="Frizzled"/>
    <property type="match status" value="1"/>
</dbReference>
<comment type="subcellular location">
    <subcellularLocation>
        <location evidence="1">Membrane</location>
        <topology evidence="1">Multi-pass membrane protein</topology>
    </subcellularLocation>
</comment>
<dbReference type="PANTHER" id="PTHR11309:SF47">
    <property type="entry name" value="FRIZZLED"/>
    <property type="match status" value="1"/>
</dbReference>
<dbReference type="AlphaFoldDB" id="A0A448XNM0"/>
<evidence type="ECO:0000313" key="10">
    <source>
        <dbReference type="EMBL" id="VEL41101.1"/>
    </source>
</evidence>
<sequence>MVSPGVANMTSDGPGGSFYRPLASPLKTGQARLITQGTKFEACLVLFMLRYFFTMASSLWWLMLTIAWYLAAKCHWAHEAISRNAQYFHLAAWALPAAKTVGLLALGKVRQYDLVSYTFYVVLPQVSNHHFSASMWAKPGSNEPILQSLIKWISLGNKK</sequence>
<keyword evidence="5 8" id="KW-1133">Transmembrane helix</keyword>
<dbReference type="GO" id="GO:0005886">
    <property type="term" value="C:plasma membrane"/>
    <property type="evidence" value="ECO:0007669"/>
    <property type="project" value="TreeGrafter"/>
</dbReference>
<evidence type="ECO:0000256" key="2">
    <source>
        <dbReference type="ARBA" id="ARBA00008077"/>
    </source>
</evidence>
<dbReference type="OrthoDB" id="10053709at2759"/>
<proteinExistence type="inferred from homology"/>
<keyword evidence="11" id="KW-1185">Reference proteome</keyword>
<dbReference type="GO" id="GO:0042813">
    <property type="term" value="F:Wnt receptor activity"/>
    <property type="evidence" value="ECO:0007669"/>
    <property type="project" value="TreeGrafter"/>
</dbReference>
<dbReference type="Proteomes" id="UP000784294">
    <property type="component" value="Unassembled WGS sequence"/>
</dbReference>
<protein>
    <recommendedName>
        <fullName evidence="9">G-protein coupled receptors family 2 profile 2 domain-containing protein</fullName>
    </recommendedName>
</protein>
<dbReference type="PROSITE" id="PS50261">
    <property type="entry name" value="G_PROTEIN_RECEP_F2_4"/>
    <property type="match status" value="1"/>
</dbReference>